<keyword evidence="3" id="KW-1185">Reference proteome</keyword>
<dbReference type="Proteomes" id="UP000487268">
    <property type="component" value="Unassembled WGS sequence"/>
</dbReference>
<gene>
    <name evidence="2" type="ORF">ACRB68_18850</name>
</gene>
<accession>A0A7K0BRP2</accession>
<proteinExistence type="predicted"/>
<sequence>MDLLKPWGAAILAYLLGAVVNAVLVVKLGTIQEPVTADAALRWVALPALVVFVVMTVAAALCTSARGRRLLLAVLAVPALGVLLTAVFGLADGDDGLVTGLGTAGSAAGTALGLGAVALYYRRRSARESGGYR</sequence>
<comment type="caution">
    <text evidence="2">The sequence shown here is derived from an EMBL/GenBank/DDBJ whole genome shotgun (WGS) entry which is preliminary data.</text>
</comment>
<dbReference type="EMBL" id="WEGH01000001">
    <property type="protein sequence ID" value="MQY03839.1"/>
    <property type="molecule type" value="Genomic_DNA"/>
</dbReference>
<feature type="transmembrane region" description="Helical" evidence="1">
    <location>
        <begin position="97"/>
        <end position="121"/>
    </location>
</feature>
<keyword evidence="1" id="KW-1133">Transmembrane helix</keyword>
<evidence type="ECO:0000313" key="3">
    <source>
        <dbReference type="Proteomes" id="UP000487268"/>
    </source>
</evidence>
<dbReference type="RefSeq" id="WP_153531713.1">
    <property type="nucleotide sequence ID" value="NZ_WEGH01000001.1"/>
</dbReference>
<feature type="transmembrane region" description="Helical" evidence="1">
    <location>
        <begin position="7"/>
        <end position="28"/>
    </location>
</feature>
<keyword evidence="1" id="KW-0812">Transmembrane</keyword>
<evidence type="ECO:0000256" key="1">
    <source>
        <dbReference type="SAM" id="Phobius"/>
    </source>
</evidence>
<feature type="transmembrane region" description="Helical" evidence="1">
    <location>
        <begin position="70"/>
        <end position="91"/>
    </location>
</feature>
<protein>
    <submittedName>
        <fullName evidence="2">Uncharacterized protein</fullName>
    </submittedName>
</protein>
<name>A0A7K0BRP2_9ACTN</name>
<reference evidence="2 3" key="1">
    <citation type="submission" date="2019-10" db="EMBL/GenBank/DDBJ databases">
        <title>Actinomadura rubteroloni sp. nov. and Actinomadura macrotermitis sp. nov., isolated from the gut of fungus growing-termite Macrotermes natalensis.</title>
        <authorList>
            <person name="Benndorf R."/>
            <person name="Martin K."/>
            <person name="Kuefner M."/>
            <person name="De Beer W."/>
            <person name="Kaster A.-K."/>
            <person name="Vollmers J."/>
            <person name="Poulsen M."/>
            <person name="Beemelmanns C."/>
        </authorList>
    </citation>
    <scope>NUCLEOTIDE SEQUENCE [LARGE SCALE GENOMIC DNA]</scope>
    <source>
        <strain evidence="2 3">RB68</strain>
    </source>
</reference>
<evidence type="ECO:0000313" key="2">
    <source>
        <dbReference type="EMBL" id="MQY03839.1"/>
    </source>
</evidence>
<dbReference type="AlphaFoldDB" id="A0A7K0BRP2"/>
<organism evidence="2 3">
    <name type="scientific">Actinomadura macrotermitis</name>
    <dbReference type="NCBI Taxonomy" id="2585200"/>
    <lineage>
        <taxon>Bacteria</taxon>
        <taxon>Bacillati</taxon>
        <taxon>Actinomycetota</taxon>
        <taxon>Actinomycetes</taxon>
        <taxon>Streptosporangiales</taxon>
        <taxon>Thermomonosporaceae</taxon>
        <taxon>Actinomadura</taxon>
    </lineage>
</organism>
<keyword evidence="1" id="KW-0472">Membrane</keyword>
<feature type="transmembrane region" description="Helical" evidence="1">
    <location>
        <begin position="40"/>
        <end position="63"/>
    </location>
</feature>